<dbReference type="PANTHER" id="PTHR22696">
    <property type="entry name" value="E3 UBIQUITIN-PROTEIN LIGASE RNF26"/>
    <property type="match status" value="1"/>
</dbReference>
<keyword evidence="5" id="KW-1185">Reference proteome</keyword>
<evidence type="ECO:0000259" key="3">
    <source>
        <dbReference type="PROSITE" id="PS50089"/>
    </source>
</evidence>
<dbReference type="PROSITE" id="PS50089">
    <property type="entry name" value="ZF_RING_2"/>
    <property type="match status" value="1"/>
</dbReference>
<feature type="compositionally biased region" description="Low complexity" evidence="2">
    <location>
        <begin position="224"/>
        <end position="240"/>
    </location>
</feature>
<dbReference type="EMBL" id="CP126216">
    <property type="protein sequence ID" value="WIA18074.1"/>
    <property type="molecule type" value="Genomic_DNA"/>
</dbReference>
<feature type="region of interest" description="Disordered" evidence="2">
    <location>
        <begin position="191"/>
        <end position="240"/>
    </location>
</feature>
<dbReference type="Pfam" id="PF13920">
    <property type="entry name" value="zf-C3HC4_3"/>
    <property type="match status" value="1"/>
</dbReference>
<dbReference type="SUPFAM" id="SSF57850">
    <property type="entry name" value="RING/U-box"/>
    <property type="match status" value="1"/>
</dbReference>
<gene>
    <name evidence="4" type="ORF">OEZ85_009555</name>
</gene>
<organism evidence="4 5">
    <name type="scientific">Tetradesmus obliquus</name>
    <name type="common">Green alga</name>
    <name type="synonym">Acutodesmus obliquus</name>
    <dbReference type="NCBI Taxonomy" id="3088"/>
    <lineage>
        <taxon>Eukaryota</taxon>
        <taxon>Viridiplantae</taxon>
        <taxon>Chlorophyta</taxon>
        <taxon>core chlorophytes</taxon>
        <taxon>Chlorophyceae</taxon>
        <taxon>CS clade</taxon>
        <taxon>Sphaeropleales</taxon>
        <taxon>Scenedesmaceae</taxon>
        <taxon>Tetradesmus</taxon>
    </lineage>
</organism>
<evidence type="ECO:0000256" key="1">
    <source>
        <dbReference type="PROSITE-ProRule" id="PRU00175"/>
    </source>
</evidence>
<dbReference type="Gene3D" id="3.30.40.10">
    <property type="entry name" value="Zinc/RING finger domain, C3HC4 (zinc finger)"/>
    <property type="match status" value="1"/>
</dbReference>
<sequence length="343" mass="36903">MAPYYPDNPEIRRKSQKVWVDRATNDVILRLHETDIVRVRPNGDVTLSTGGWATHKTIRSMNDALELFDMYVESTSRNPPSGDWIVYDTDGQIFPYQNNKVNYTTTIPGRGNDAYMRPKWLADAYEVPYTPTPRRAPAAAASAAQRAPARVISGPPAPHLAPAAAAASAAHALTGAGRVAAPVAVRQPQPPAQYAAPGTGSWANIARSGLSPPTRPTLQAHHMTGPGAPPAAAAAAATSPGSSLRALDVARSKLQQQDAAPKQPALPVAEQLQAHMQQLGIHDDELDDDSHTCVVCMEHPRNIVLVPCGHMALCKDCCNTIVIEQKKTCPMCCQPVEYHVEVE</sequence>
<dbReference type="PANTHER" id="PTHR22696:SF1">
    <property type="entry name" value="E3 UBIQUITIN-PROTEIN LIGASE RNF26"/>
    <property type="match status" value="1"/>
</dbReference>
<name>A0ABY8U9P2_TETOB</name>
<evidence type="ECO:0000313" key="5">
    <source>
        <dbReference type="Proteomes" id="UP001244341"/>
    </source>
</evidence>
<dbReference type="Proteomes" id="UP001244341">
    <property type="component" value="Chromosome 9b"/>
</dbReference>
<proteinExistence type="predicted"/>
<dbReference type="SMART" id="SM00184">
    <property type="entry name" value="RING"/>
    <property type="match status" value="1"/>
</dbReference>
<dbReference type="InterPro" id="IPR013083">
    <property type="entry name" value="Znf_RING/FYVE/PHD"/>
</dbReference>
<dbReference type="InterPro" id="IPR001841">
    <property type="entry name" value="Znf_RING"/>
</dbReference>
<accession>A0ABY8U9P2</accession>
<evidence type="ECO:0000256" key="2">
    <source>
        <dbReference type="SAM" id="MobiDB-lite"/>
    </source>
</evidence>
<evidence type="ECO:0000313" key="4">
    <source>
        <dbReference type="EMBL" id="WIA18074.1"/>
    </source>
</evidence>
<feature type="domain" description="RING-type" evidence="3">
    <location>
        <begin position="293"/>
        <end position="332"/>
    </location>
</feature>
<keyword evidence="1" id="KW-0862">Zinc</keyword>
<reference evidence="4 5" key="1">
    <citation type="submission" date="2023-05" db="EMBL/GenBank/DDBJ databases">
        <title>A 100% complete, gapless, phased diploid assembly of the Scenedesmus obliquus UTEX 3031 genome.</title>
        <authorList>
            <person name="Biondi T.C."/>
            <person name="Hanschen E.R."/>
            <person name="Kwon T."/>
            <person name="Eng W."/>
            <person name="Kruse C.P.S."/>
            <person name="Koehler S.I."/>
            <person name="Kunde Y."/>
            <person name="Gleasner C.D."/>
            <person name="You Mak K.T."/>
            <person name="Polle J."/>
            <person name="Hovde B.T."/>
            <person name="Starkenburg S.R."/>
        </authorList>
    </citation>
    <scope>NUCLEOTIDE SEQUENCE [LARGE SCALE GENOMIC DNA]</scope>
    <source>
        <strain evidence="4 5">DOE0152z</strain>
    </source>
</reference>
<keyword evidence="1" id="KW-0479">Metal-binding</keyword>
<protein>
    <recommendedName>
        <fullName evidence="3">RING-type domain-containing protein</fullName>
    </recommendedName>
</protein>
<keyword evidence="1" id="KW-0863">Zinc-finger</keyword>